<accession>A0A0D2IJU0</accession>
<dbReference type="GeneID" id="25292014"/>
<dbReference type="Gene3D" id="3.40.50.850">
    <property type="entry name" value="Isochorismatase-like"/>
    <property type="match status" value="1"/>
</dbReference>
<evidence type="ECO:0000313" key="1">
    <source>
        <dbReference type="EMBL" id="KIX05969.1"/>
    </source>
</evidence>
<dbReference type="OrthoDB" id="1739143at2759"/>
<dbReference type="HOGENOM" id="CLU_1741581_0_0_1"/>
<name>A0A0D2IJU0_9EURO</name>
<dbReference type="AlphaFoldDB" id="A0A0D2IJU0"/>
<dbReference type="VEuPathDB" id="FungiDB:Z518_03943"/>
<dbReference type="Proteomes" id="UP000053617">
    <property type="component" value="Unassembled WGS sequence"/>
</dbReference>
<gene>
    <name evidence="1" type="ORF">Z518_03943</name>
</gene>
<evidence type="ECO:0000313" key="2">
    <source>
        <dbReference type="Proteomes" id="UP000053617"/>
    </source>
</evidence>
<protein>
    <submittedName>
        <fullName evidence="1">Rhinocladiella mackenziei CBS 650.93 unplaced genomic scaffold supercont1.3, whole genome shotgun sequence</fullName>
    </submittedName>
</protein>
<reference evidence="1 2" key="1">
    <citation type="submission" date="2015-01" db="EMBL/GenBank/DDBJ databases">
        <title>The Genome Sequence of Rhinocladiella mackenzie CBS 650.93.</title>
        <authorList>
            <consortium name="The Broad Institute Genomics Platform"/>
            <person name="Cuomo C."/>
            <person name="de Hoog S."/>
            <person name="Gorbushina A."/>
            <person name="Stielow B."/>
            <person name="Teixiera M."/>
            <person name="Abouelleil A."/>
            <person name="Chapman S.B."/>
            <person name="Priest M."/>
            <person name="Young S.K."/>
            <person name="Wortman J."/>
            <person name="Nusbaum C."/>
            <person name="Birren B."/>
        </authorList>
    </citation>
    <scope>NUCLEOTIDE SEQUENCE [LARGE SCALE GENOMIC DNA]</scope>
    <source>
        <strain evidence="1 2">CBS 650.93</strain>
    </source>
</reference>
<dbReference type="RefSeq" id="XP_013273105.1">
    <property type="nucleotide sequence ID" value="XM_013417651.1"/>
</dbReference>
<proteinExistence type="predicted"/>
<keyword evidence="2" id="KW-1185">Reference proteome</keyword>
<dbReference type="EMBL" id="KN847477">
    <property type="protein sequence ID" value="KIX05969.1"/>
    <property type="molecule type" value="Genomic_DNA"/>
</dbReference>
<dbReference type="SUPFAM" id="SSF52499">
    <property type="entry name" value="Isochorismatase-like hydrolases"/>
    <property type="match status" value="1"/>
</dbReference>
<organism evidence="1 2">
    <name type="scientific">Rhinocladiella mackenziei CBS 650.93</name>
    <dbReference type="NCBI Taxonomy" id="1442369"/>
    <lineage>
        <taxon>Eukaryota</taxon>
        <taxon>Fungi</taxon>
        <taxon>Dikarya</taxon>
        <taxon>Ascomycota</taxon>
        <taxon>Pezizomycotina</taxon>
        <taxon>Eurotiomycetes</taxon>
        <taxon>Chaetothyriomycetidae</taxon>
        <taxon>Chaetothyriales</taxon>
        <taxon>Herpotrichiellaceae</taxon>
        <taxon>Rhinocladiella</taxon>
    </lineage>
</organism>
<sequence length="150" mass="16998">MHYLPDRWRPSGPLQRISLDVQIDSLFAVDERDIVVQKTRWYAGAGNSWEQILRAQNIDTVVIVCNQPSRPNWDRQWPLQSGLSLSRVVMSTVYRLFDLDSKVYVISDNVLELPVDQNADFSKVLLDTPLPKMSLNTISVEDALLALGGS</sequence>
<dbReference type="InterPro" id="IPR036380">
    <property type="entry name" value="Isochorismatase-like_sf"/>
</dbReference>